<gene>
    <name evidence="2" type="ORF">GRI89_06880</name>
</gene>
<keyword evidence="1" id="KW-0812">Transmembrane</keyword>
<dbReference type="RefSeq" id="WP_159793503.1">
    <property type="nucleotide sequence ID" value="NZ_WTYM01000033.1"/>
</dbReference>
<evidence type="ECO:0000256" key="1">
    <source>
        <dbReference type="SAM" id="Phobius"/>
    </source>
</evidence>
<dbReference type="AlphaFoldDB" id="A0A6I4SY75"/>
<organism evidence="2 3">
    <name type="scientific">Croceibacterium salegens</name>
    <dbReference type="NCBI Taxonomy" id="1737568"/>
    <lineage>
        <taxon>Bacteria</taxon>
        <taxon>Pseudomonadati</taxon>
        <taxon>Pseudomonadota</taxon>
        <taxon>Alphaproteobacteria</taxon>
        <taxon>Sphingomonadales</taxon>
        <taxon>Erythrobacteraceae</taxon>
        <taxon>Croceibacterium</taxon>
    </lineage>
</organism>
<name>A0A6I4SY75_9SPHN</name>
<comment type="caution">
    <text evidence="2">The sequence shown here is derived from an EMBL/GenBank/DDBJ whole genome shotgun (WGS) entry which is preliminary data.</text>
</comment>
<dbReference type="PANTHER" id="PTHR34219">
    <property type="entry name" value="IRON-REGULATED INNER MEMBRANE PROTEIN-RELATED"/>
    <property type="match status" value="1"/>
</dbReference>
<dbReference type="OrthoDB" id="9806195at2"/>
<protein>
    <recommendedName>
        <fullName evidence="4">PepSY domain-containing protein</fullName>
    </recommendedName>
</protein>
<dbReference type="EMBL" id="WTYM01000033">
    <property type="protein sequence ID" value="MXO59262.1"/>
    <property type="molecule type" value="Genomic_DNA"/>
</dbReference>
<sequence length="227" mass="25501">MAKQRMMLRFARWHIWLGWLVGVPVLMWTVTGLVMVTRPIDEVRGDALRAPPTALQTGAFTLPDFGEPVSKVELVQQLSGPVWIVTTSDGGHFRYDAASGVVLPPVIESEARKIAKQVYAGDAELQTVSYIPYDEVPLEVRQPINIWQLHYADGTNLYLEAATGQLLAVRTGWWRIYDFMWGLHIMDLQGRENAHGTVIIVFATLAMLGALLGCILMFRRRKARVKA</sequence>
<accession>A0A6I4SY75</accession>
<keyword evidence="1" id="KW-1133">Transmembrane helix</keyword>
<feature type="transmembrane region" description="Helical" evidence="1">
    <location>
        <begin position="198"/>
        <end position="218"/>
    </location>
</feature>
<evidence type="ECO:0000313" key="2">
    <source>
        <dbReference type="EMBL" id="MXO59262.1"/>
    </source>
</evidence>
<evidence type="ECO:0008006" key="4">
    <source>
        <dbReference type="Google" id="ProtNLM"/>
    </source>
</evidence>
<dbReference type="Pfam" id="PF03929">
    <property type="entry name" value="PepSY_TM"/>
    <property type="match status" value="1"/>
</dbReference>
<keyword evidence="1" id="KW-0472">Membrane</keyword>
<keyword evidence="3" id="KW-1185">Reference proteome</keyword>
<reference evidence="2 3" key="1">
    <citation type="submission" date="2019-12" db="EMBL/GenBank/DDBJ databases">
        <title>Genomic-based taxomic classification of the family Erythrobacteraceae.</title>
        <authorList>
            <person name="Xu L."/>
        </authorList>
    </citation>
    <scope>NUCLEOTIDE SEQUENCE [LARGE SCALE GENOMIC DNA]</scope>
    <source>
        <strain evidence="2 3">MCCC 1K01500</strain>
    </source>
</reference>
<dbReference type="PANTHER" id="PTHR34219:SF6">
    <property type="entry name" value="BLR3280 PROTEIN"/>
    <property type="match status" value="1"/>
</dbReference>
<dbReference type="Proteomes" id="UP000433652">
    <property type="component" value="Unassembled WGS sequence"/>
</dbReference>
<evidence type="ECO:0000313" key="3">
    <source>
        <dbReference type="Proteomes" id="UP000433652"/>
    </source>
</evidence>
<proteinExistence type="predicted"/>
<dbReference type="InterPro" id="IPR005625">
    <property type="entry name" value="PepSY-ass_TM"/>
</dbReference>